<evidence type="ECO:0000256" key="1">
    <source>
        <dbReference type="SAM" id="SignalP"/>
    </source>
</evidence>
<keyword evidence="3" id="KW-1185">Reference proteome</keyword>
<evidence type="ECO:0000313" key="2">
    <source>
        <dbReference type="EMBL" id="ORX47183.1"/>
    </source>
</evidence>
<organism evidence="2 3">
    <name type="scientific">Hesseltinella vesiculosa</name>
    <dbReference type="NCBI Taxonomy" id="101127"/>
    <lineage>
        <taxon>Eukaryota</taxon>
        <taxon>Fungi</taxon>
        <taxon>Fungi incertae sedis</taxon>
        <taxon>Mucoromycota</taxon>
        <taxon>Mucoromycotina</taxon>
        <taxon>Mucoromycetes</taxon>
        <taxon>Mucorales</taxon>
        <taxon>Cunninghamellaceae</taxon>
        <taxon>Hesseltinella</taxon>
    </lineage>
</organism>
<reference evidence="2 3" key="1">
    <citation type="submission" date="2016-07" db="EMBL/GenBank/DDBJ databases">
        <title>Pervasive Adenine N6-methylation of Active Genes in Fungi.</title>
        <authorList>
            <consortium name="DOE Joint Genome Institute"/>
            <person name="Mondo S.J."/>
            <person name="Dannebaum R.O."/>
            <person name="Kuo R.C."/>
            <person name="Labutti K."/>
            <person name="Haridas S."/>
            <person name="Kuo A."/>
            <person name="Salamov A."/>
            <person name="Ahrendt S.R."/>
            <person name="Lipzen A."/>
            <person name="Sullivan W."/>
            <person name="Andreopoulos W.B."/>
            <person name="Clum A."/>
            <person name="Lindquist E."/>
            <person name="Daum C."/>
            <person name="Ramamoorthy G.K."/>
            <person name="Gryganskyi A."/>
            <person name="Culley D."/>
            <person name="Magnuson J.K."/>
            <person name="James T.Y."/>
            <person name="O'Malley M.A."/>
            <person name="Stajich J.E."/>
            <person name="Spatafora J.W."/>
            <person name="Visel A."/>
            <person name="Grigoriev I.V."/>
        </authorList>
    </citation>
    <scope>NUCLEOTIDE SEQUENCE [LARGE SCALE GENOMIC DNA]</scope>
    <source>
        <strain evidence="2 3">NRRL 3301</strain>
    </source>
</reference>
<dbReference type="EMBL" id="MCGT01000034">
    <property type="protein sequence ID" value="ORX47183.1"/>
    <property type="molecule type" value="Genomic_DNA"/>
</dbReference>
<dbReference type="Proteomes" id="UP000242146">
    <property type="component" value="Unassembled WGS sequence"/>
</dbReference>
<proteinExistence type="predicted"/>
<accession>A0A1X2G7P3</accession>
<gene>
    <name evidence="2" type="ORF">DM01DRAFT_1339203</name>
</gene>
<comment type="caution">
    <text evidence="2">The sequence shown here is derived from an EMBL/GenBank/DDBJ whole genome shotgun (WGS) entry which is preliminary data.</text>
</comment>
<protein>
    <recommendedName>
        <fullName evidence="4">Post-SET domain-containing protein</fullName>
    </recommendedName>
</protein>
<evidence type="ECO:0000313" key="3">
    <source>
        <dbReference type="Proteomes" id="UP000242146"/>
    </source>
</evidence>
<feature type="signal peptide" evidence="1">
    <location>
        <begin position="1"/>
        <end position="21"/>
    </location>
</feature>
<feature type="chain" id="PRO_5013389877" description="Post-SET domain-containing protein" evidence="1">
    <location>
        <begin position="22"/>
        <end position="111"/>
    </location>
</feature>
<name>A0A1X2G7P3_9FUNG</name>
<sequence>MPLTMAYQLCLSLSLSTEGLSYYPHGSSCANLRAFIRMRSPCVVLHQANCCSLFLDSMVKHAFLFHANNVQCFCGHDACVNILAHSSVKQQNTVTVQASPRPRGEEPVVRA</sequence>
<evidence type="ECO:0008006" key="4">
    <source>
        <dbReference type="Google" id="ProtNLM"/>
    </source>
</evidence>
<keyword evidence="1" id="KW-0732">Signal</keyword>
<dbReference type="AlphaFoldDB" id="A0A1X2G7P3"/>